<dbReference type="Gene3D" id="3.40.50.720">
    <property type="entry name" value="NAD(P)-binding Rossmann-like Domain"/>
    <property type="match status" value="3"/>
</dbReference>
<evidence type="ECO:0000259" key="10">
    <source>
        <dbReference type="PROSITE" id="PS52019"/>
    </source>
</evidence>
<dbReference type="PANTHER" id="PTHR43775">
    <property type="entry name" value="FATTY ACID SYNTHASE"/>
    <property type="match status" value="1"/>
</dbReference>
<dbReference type="Pfam" id="PF16197">
    <property type="entry name" value="KAsynt_C_assoc"/>
    <property type="match status" value="1"/>
</dbReference>
<dbReference type="Gene3D" id="3.40.50.150">
    <property type="entry name" value="Vaccinia Virus protein VP39"/>
    <property type="match status" value="1"/>
</dbReference>
<feature type="region of interest" description="C-terminal hotdog fold" evidence="7">
    <location>
        <begin position="1036"/>
        <end position="1182"/>
    </location>
</feature>
<dbReference type="Pfam" id="PF00107">
    <property type="entry name" value="ADH_zinc_N"/>
    <property type="match status" value="1"/>
</dbReference>
<dbReference type="InterPro" id="IPR049551">
    <property type="entry name" value="PKS_DH_C"/>
</dbReference>
<dbReference type="InterPro" id="IPR020843">
    <property type="entry name" value="ER"/>
</dbReference>
<dbReference type="SUPFAM" id="SSF51735">
    <property type="entry name" value="NAD(P)-binding Rossmann-fold domains"/>
    <property type="match status" value="3"/>
</dbReference>
<dbReference type="SUPFAM" id="SSF47336">
    <property type="entry name" value="ACP-like"/>
    <property type="match status" value="1"/>
</dbReference>
<dbReference type="Gene3D" id="1.10.1200.10">
    <property type="entry name" value="ACP-like"/>
    <property type="match status" value="1"/>
</dbReference>
<dbReference type="InterPro" id="IPR036736">
    <property type="entry name" value="ACP-like_sf"/>
</dbReference>
<dbReference type="FunFam" id="3.40.47.10:FF:000019">
    <property type="entry name" value="Polyketide synthase type I"/>
    <property type="match status" value="1"/>
</dbReference>
<dbReference type="GO" id="GO:0004315">
    <property type="term" value="F:3-oxoacyl-[acyl-carrier-protein] synthase activity"/>
    <property type="evidence" value="ECO:0007669"/>
    <property type="project" value="InterPro"/>
</dbReference>
<dbReference type="GO" id="GO:0031177">
    <property type="term" value="F:phosphopantetheine binding"/>
    <property type="evidence" value="ECO:0007669"/>
    <property type="project" value="InterPro"/>
</dbReference>
<dbReference type="GO" id="GO:0005737">
    <property type="term" value="C:cytoplasm"/>
    <property type="evidence" value="ECO:0007669"/>
    <property type="project" value="TreeGrafter"/>
</dbReference>
<sequence>MTYADNEPVAIIGIGCRLPGGATGPKQLWDLLEQGVDAISPTPADRWDVDHFYSPKPQQPGRISARQGGYLGEVDTFDAAFFGISGRIAEQMDPQQRLLLEVGWETFEDAGIVPGELAGTRTGVFIGACSQDYGALQSAPSEIEGLGPHSATGTFMSIVSNRLSYTFDLLGPSMTIDTACSSSLVAVHLAVQSLRRGESELALAGGVNLMLTPQFGIALSQAAMLSPDGRSRAFDASANGYVRGEGVGLVMLKPLTRAEVDGDRIYAVIRGSAVNQDGRTQGITVPSGDSQEANFRAALAVAGVSPREVGYVEAHGTGTPVGDPIEANALGRVLHTGREPGRNALLGSIKTNIGHLEAAAGIAGLIKAALCVHHRRIPSSLHFREGNPDIAFESLPIEVAATARQWPAEYEVAIASVNSFGFGGTNANVVLSEALAIPPTLDVAGTVSVAATHPDTERPVIPGPTVLTFSARSEAALDALTESYGRMLEHPGAELADISAASALRRSHHEYRRAVVAVEAAEAAAKLRAGDTVTGQVRHGHTGKVAFLFNGQGPQWYAMGRTLLETSPVYRDKILECDRLAGQYIDWSIYDELTADEETSRIGETRYLQPTMFALQVALVELWKSWGVSPDAVLGHSMGEIAAAHVAGALSLPEALKVICHRARIQDRADPSGGMMFVAVSEQQAQELCAAHPDELWVSAVNSPQASTLSGRRPVLEALAGELTERGIFARLLRVNCACHSQDMDPLREELLEALGEIEHTPTDIPLYSTLTGTRIEGTELGTEYWWRNFRQPVLFEPAIRAMLAAGYETFVELSPHPVLANSVTEITGDAVVVPTLVRKKDDWAVFLDTFARLYTHGCPIDWRRRHPTGAPVLELPINPWIRQSFWNESKVSHRDRTGGQQHPLIRRVDGVRPTWEISWDDHRLTWVREHDVFGSVIVPGAAYVEAALAAAGEATGQRCALEFVEFERACVLTGEPQISRLELDPNTGTFEFHQRAVRGDTWLRNARGRFHTMSAVSPGPDMSAFDLTAIRARCDATFTAVDVYGRFARRGYAYGPAFCSIERIHVGAGEALARIRAPRVLRNRLDGYLLHPAVLDACFQSAILHPRADHPDSLLPTNYLPTGIERIRLHRPVDLPVWCYTRPRKNDDTLLVDIYLLDEQGAVVAEYTSLSGKAVHHREEGPADRADDDFYMLTWQPSGRVKRPERSAVTVGPTELADEFGPLTQELSERLDRAVYAGDYQRDVAKLCAAYVSRCLEAFEPAEEFAVAELPSLLPKYHRALHGLLKLPIAEGTLSRTGNCYRIARTADTDVQTLWSELFARYPACAWELLLLRRTGEHLHDVLVGRVDPLELLFADGTLVDTEAIYQNSPIARFYNVLARQVVHRLAETADPRRTLRILEVGGGTGGLTSSLLPVLPPERTEYVFTDVSPAFLAAARDRFRAFDFVEYRALDLEHDLISQDIAPGTFDLIVASDVVHATADVKKTLLFLQEALAPGGALLLVEAAPDNPWLDLTFGLTEGWWSFRDQRVRPQTPLLTAQSWLELLRSVDYDDVAALGDPAHPGPGSQAVLLARAPEDLTLPEPLDPEAAPGNWLILAPKTDPADPLAEALAGRLEQAGGRVTTVDNLDDVDLATAPTAIIDLRSPGAGDLDEALTDTTVRIIDLLRRIDGTNLQQWPRVIEVTRGSHAFRNEDIDLTGAAAWGLGAVAALESPQLCYTVVDLDASPSSADVDALWAELLADDQEREVLIRAGERFVRRLRPWPPRPETVPAAELPSDHGFVLGISGPGSLDGLRYQAGPRRPPAAGEVEIEVVAAGLNFLDVMMALGQVPPLESATEYRFGAECSGIVTRLGEGVVDFRVGDAVVAVCPTQGALASHLTLSATNVVAKPRNLGFEEAGSVPIVFLTAWYALYELARLTAGERVLIHAGTGGTGMAAVQIARLLGAEVFATAGSPAKRELLRTLGVQHVFDSRSADFADRIRTLTDGVGVDVVLNSLVGEAADRSIACLAPYGRFVELGKRDLLQDRKLGLRPFLRNLSYFAFDLRQLLVDRPEATQKVFQDLMGRFVSGELRPLPYRLFHPSQTEAAFRYLASARHIGKVVLSMNEREIAALRSPQPPAMDGTWLITGGLGGFGLAMAESLAESGVRSLVLVGRSGVRDDETAGRVAALRQRGVQVSAESVDIASRPQLSALLERIEAELPPLRGVLHCAMVLDDALLADMDPERIRKVLAPKAYGAWHLDVLTAHLPLEAFVLFSSATSMIGNRGQANYAVANAFLDQLAHARRSRGRAALAVNWGAISDTGYVARHDEIGRFVAATGMRGFTAATAYRALTTLWATRVPQVGVLPMDWPEFFGHHGITADDHPRYEHLVDRASATVVAGTGGSLRQQLATRTGVSRGELVATALESRLAAVLGIPLDSLDKNMPLMDYLDSLLAVEISAWVERELGTKVTIMELMKGPSVLQLADMVLDRLDKQ</sequence>
<dbReference type="InterPro" id="IPR029063">
    <property type="entry name" value="SAM-dependent_MTases_sf"/>
</dbReference>
<dbReference type="FunFam" id="3.40.366.10:FF:000002">
    <property type="entry name" value="Probable polyketide synthase 2"/>
    <property type="match status" value="1"/>
</dbReference>
<dbReference type="InterPro" id="IPR011032">
    <property type="entry name" value="GroES-like_sf"/>
</dbReference>
<dbReference type="Gene3D" id="3.40.366.10">
    <property type="entry name" value="Malonyl-Coenzyme A Acyl Carrier Protein, domain 2"/>
    <property type="match status" value="1"/>
</dbReference>
<keyword evidence="5" id="KW-0511">Multifunctional enzyme</keyword>
<dbReference type="InterPro" id="IPR016039">
    <property type="entry name" value="Thiolase-like"/>
</dbReference>
<dbReference type="InterPro" id="IPR016036">
    <property type="entry name" value="Malonyl_transacylase_ACP-bd"/>
</dbReference>
<dbReference type="Pfam" id="PF00698">
    <property type="entry name" value="Acyl_transf_1"/>
    <property type="match status" value="1"/>
</dbReference>
<reference evidence="11 12" key="1">
    <citation type="journal article" date="2016" name="Antonie Van Leeuwenhoek">
        <title>Nocardia donostiensis sp. nov., isolated from human respiratory specimens.</title>
        <authorList>
            <person name="Ercibengoa M."/>
            <person name="Bell M."/>
            <person name="Marimon J.M."/>
            <person name="Humrighouse B."/>
            <person name="Klenk H.P."/>
            <person name="Potter G."/>
            <person name="Perez-Trallero E."/>
        </authorList>
    </citation>
    <scope>NUCLEOTIDE SEQUENCE [LARGE SCALE GENOMIC DNA]</scope>
    <source>
        <strain evidence="11 12">X1655</strain>
    </source>
</reference>
<dbReference type="InterPro" id="IPR018201">
    <property type="entry name" value="Ketoacyl_synth_AS"/>
</dbReference>
<dbReference type="CDD" id="cd00833">
    <property type="entry name" value="PKS"/>
    <property type="match status" value="1"/>
</dbReference>
<evidence type="ECO:0000256" key="2">
    <source>
        <dbReference type="ARBA" id="ARBA00022553"/>
    </source>
</evidence>
<evidence type="ECO:0000313" key="11">
    <source>
        <dbReference type="EMBL" id="ONM46418.1"/>
    </source>
</evidence>
<dbReference type="CDD" id="cd08955">
    <property type="entry name" value="KR_2_FAS_SDR_x"/>
    <property type="match status" value="1"/>
</dbReference>
<organism evidence="11 12">
    <name type="scientific">Nocardia donostiensis</name>
    <dbReference type="NCBI Taxonomy" id="1538463"/>
    <lineage>
        <taxon>Bacteria</taxon>
        <taxon>Bacillati</taxon>
        <taxon>Actinomycetota</taxon>
        <taxon>Actinomycetes</taxon>
        <taxon>Mycobacteriales</taxon>
        <taxon>Nocardiaceae</taxon>
        <taxon>Nocardia</taxon>
    </lineage>
</organism>
<evidence type="ECO:0000256" key="7">
    <source>
        <dbReference type="PROSITE-ProRule" id="PRU01363"/>
    </source>
</evidence>
<dbReference type="PANTHER" id="PTHR43775:SF37">
    <property type="entry name" value="SI:DKEY-61P9.11"/>
    <property type="match status" value="1"/>
</dbReference>
<dbReference type="InterPro" id="IPR050091">
    <property type="entry name" value="PKS_NRPS_Biosynth_Enz"/>
</dbReference>
<dbReference type="Pfam" id="PF00550">
    <property type="entry name" value="PP-binding"/>
    <property type="match status" value="1"/>
</dbReference>
<evidence type="ECO:0000256" key="4">
    <source>
        <dbReference type="ARBA" id="ARBA00022857"/>
    </source>
</evidence>
<evidence type="ECO:0000256" key="1">
    <source>
        <dbReference type="ARBA" id="ARBA00022450"/>
    </source>
</evidence>
<dbReference type="FunFam" id="3.40.50.720:FF:000209">
    <property type="entry name" value="Polyketide synthase Pks12"/>
    <property type="match status" value="1"/>
</dbReference>
<keyword evidence="12" id="KW-1185">Reference proteome</keyword>
<keyword evidence="6" id="KW-0012">Acyltransferase</keyword>
<keyword evidence="2" id="KW-0597">Phosphoprotein</keyword>
<dbReference type="SUPFAM" id="SSF53335">
    <property type="entry name" value="S-adenosyl-L-methionine-dependent methyltransferases"/>
    <property type="match status" value="1"/>
</dbReference>
<feature type="domain" description="Ketosynthase family 3 (KS3)" evidence="9">
    <location>
        <begin position="6"/>
        <end position="433"/>
    </location>
</feature>
<evidence type="ECO:0000313" key="12">
    <source>
        <dbReference type="Proteomes" id="UP000188836"/>
    </source>
</evidence>
<dbReference type="EMBL" id="MUMY01000025">
    <property type="protein sequence ID" value="ONM46418.1"/>
    <property type="molecule type" value="Genomic_DNA"/>
</dbReference>
<dbReference type="Gene3D" id="3.90.180.10">
    <property type="entry name" value="Medium-chain alcohol dehydrogenases, catalytic domain"/>
    <property type="match status" value="1"/>
</dbReference>
<dbReference type="SUPFAM" id="SSF53901">
    <property type="entry name" value="Thiolase-like"/>
    <property type="match status" value="1"/>
</dbReference>
<dbReference type="Proteomes" id="UP000188836">
    <property type="component" value="Unassembled WGS sequence"/>
</dbReference>
<gene>
    <name evidence="11" type="ORF">B0T46_23240</name>
</gene>
<dbReference type="PROSITE" id="PS52004">
    <property type="entry name" value="KS3_2"/>
    <property type="match status" value="1"/>
</dbReference>
<dbReference type="InterPro" id="IPR013968">
    <property type="entry name" value="PKS_KR"/>
</dbReference>
<dbReference type="PROSITE" id="PS00606">
    <property type="entry name" value="KS3_1"/>
    <property type="match status" value="1"/>
</dbReference>
<dbReference type="SMART" id="SM00823">
    <property type="entry name" value="PKS_PP"/>
    <property type="match status" value="1"/>
</dbReference>
<dbReference type="InterPro" id="IPR001227">
    <property type="entry name" value="Ac_transferase_dom_sf"/>
</dbReference>
<dbReference type="InterPro" id="IPR020807">
    <property type="entry name" value="PKS_DH"/>
</dbReference>
<dbReference type="SMART" id="SM00826">
    <property type="entry name" value="PKS_DH"/>
    <property type="match status" value="1"/>
</dbReference>
<comment type="caution">
    <text evidence="11">The sequence shown here is derived from an EMBL/GenBank/DDBJ whole genome shotgun (WGS) entry which is preliminary data.</text>
</comment>
<dbReference type="InterPro" id="IPR013149">
    <property type="entry name" value="ADH-like_C"/>
</dbReference>
<dbReference type="InterPro" id="IPR020806">
    <property type="entry name" value="PKS_PP-bd"/>
</dbReference>
<protein>
    <submittedName>
        <fullName evidence="11">Uncharacterized protein</fullName>
    </submittedName>
</protein>
<dbReference type="InterPro" id="IPR020841">
    <property type="entry name" value="PKS_Beta-ketoAc_synthase_dom"/>
</dbReference>
<dbReference type="Pfam" id="PF08240">
    <property type="entry name" value="ADH_N"/>
    <property type="match status" value="1"/>
</dbReference>
<dbReference type="GO" id="GO:0006633">
    <property type="term" value="P:fatty acid biosynthetic process"/>
    <property type="evidence" value="ECO:0007669"/>
    <property type="project" value="InterPro"/>
</dbReference>
<dbReference type="InterPro" id="IPR013217">
    <property type="entry name" value="Methyltransf_12"/>
</dbReference>
<dbReference type="SMART" id="SM00825">
    <property type="entry name" value="PKS_KS"/>
    <property type="match status" value="1"/>
</dbReference>
<dbReference type="InterPro" id="IPR042104">
    <property type="entry name" value="PKS_dehydratase_sf"/>
</dbReference>
<dbReference type="InterPro" id="IPR057326">
    <property type="entry name" value="KR_dom"/>
</dbReference>
<evidence type="ECO:0000256" key="6">
    <source>
        <dbReference type="ARBA" id="ARBA00023315"/>
    </source>
</evidence>
<dbReference type="InterPro" id="IPR049900">
    <property type="entry name" value="PKS_mFAS_DH"/>
</dbReference>
<keyword evidence="4" id="KW-0521">NADP</keyword>
<dbReference type="InterPro" id="IPR009081">
    <property type="entry name" value="PP-bd_ACP"/>
</dbReference>
<feature type="domain" description="Carrier" evidence="8">
    <location>
        <begin position="2398"/>
        <end position="2474"/>
    </location>
</feature>
<name>A0A1V2TAD1_9NOCA</name>
<evidence type="ECO:0000259" key="8">
    <source>
        <dbReference type="PROSITE" id="PS50075"/>
    </source>
</evidence>
<dbReference type="Pfam" id="PF21089">
    <property type="entry name" value="PKS_DH_N"/>
    <property type="match status" value="1"/>
</dbReference>
<dbReference type="GO" id="GO:0071770">
    <property type="term" value="P:DIM/DIP cell wall layer assembly"/>
    <property type="evidence" value="ECO:0007669"/>
    <property type="project" value="TreeGrafter"/>
</dbReference>
<dbReference type="SUPFAM" id="SSF55048">
    <property type="entry name" value="Probable ACP-binding domain of malonyl-CoA ACP transacylase"/>
    <property type="match status" value="1"/>
</dbReference>
<dbReference type="Pfam" id="PF08659">
    <property type="entry name" value="KR"/>
    <property type="match status" value="1"/>
</dbReference>
<dbReference type="RefSeq" id="WP_077120958.1">
    <property type="nucleotide sequence ID" value="NZ_MUMY01000025.1"/>
</dbReference>
<accession>A0A1V2TAD1</accession>
<dbReference type="Gene3D" id="3.10.129.110">
    <property type="entry name" value="Polyketide synthase dehydratase"/>
    <property type="match status" value="1"/>
</dbReference>
<keyword evidence="1" id="KW-0596">Phosphopantetheine</keyword>
<keyword evidence="3" id="KW-0808">Transferase</keyword>
<dbReference type="STRING" id="1538463.B0T36_05880"/>
<dbReference type="SMART" id="SM00827">
    <property type="entry name" value="PKS_AT"/>
    <property type="match status" value="1"/>
</dbReference>
<dbReference type="Gene3D" id="3.30.70.3290">
    <property type="match status" value="1"/>
</dbReference>
<dbReference type="GO" id="GO:0016491">
    <property type="term" value="F:oxidoreductase activity"/>
    <property type="evidence" value="ECO:0007669"/>
    <property type="project" value="InterPro"/>
</dbReference>
<dbReference type="InterPro" id="IPR014030">
    <property type="entry name" value="Ketoacyl_synth_N"/>
</dbReference>
<dbReference type="PROSITE" id="PS52019">
    <property type="entry name" value="PKS_MFAS_DH"/>
    <property type="match status" value="1"/>
</dbReference>
<dbReference type="SUPFAM" id="SSF50129">
    <property type="entry name" value="GroES-like"/>
    <property type="match status" value="1"/>
</dbReference>
<dbReference type="Pfam" id="PF02801">
    <property type="entry name" value="Ketoacyl-synt_C"/>
    <property type="match status" value="1"/>
</dbReference>
<dbReference type="Pfam" id="PF08242">
    <property type="entry name" value="Methyltransf_12"/>
    <property type="match status" value="1"/>
</dbReference>
<dbReference type="Pfam" id="PF14765">
    <property type="entry name" value="PS-DH"/>
    <property type="match status" value="1"/>
</dbReference>
<feature type="active site" description="Proton acceptor; for dehydratase activity" evidence="7">
    <location>
        <position position="931"/>
    </location>
</feature>
<dbReference type="GO" id="GO:0004312">
    <property type="term" value="F:fatty acid synthase activity"/>
    <property type="evidence" value="ECO:0007669"/>
    <property type="project" value="TreeGrafter"/>
</dbReference>
<dbReference type="CDD" id="cd05195">
    <property type="entry name" value="enoyl_red"/>
    <property type="match status" value="1"/>
</dbReference>
<dbReference type="SMART" id="SM00822">
    <property type="entry name" value="PKS_KR"/>
    <property type="match status" value="1"/>
</dbReference>
<dbReference type="GO" id="GO:0005886">
    <property type="term" value="C:plasma membrane"/>
    <property type="evidence" value="ECO:0007669"/>
    <property type="project" value="TreeGrafter"/>
</dbReference>
<dbReference type="SUPFAM" id="SSF52151">
    <property type="entry name" value="FabD/lysophospholipase-like"/>
    <property type="match status" value="1"/>
</dbReference>
<dbReference type="InterPro" id="IPR014043">
    <property type="entry name" value="Acyl_transferase_dom"/>
</dbReference>
<proteinExistence type="predicted"/>
<dbReference type="InterPro" id="IPR032821">
    <property type="entry name" value="PKS_assoc"/>
</dbReference>
<dbReference type="InterPro" id="IPR016035">
    <property type="entry name" value="Acyl_Trfase/lysoPLipase"/>
</dbReference>
<dbReference type="InterPro" id="IPR013154">
    <property type="entry name" value="ADH-like_N"/>
</dbReference>
<dbReference type="InterPro" id="IPR014031">
    <property type="entry name" value="Ketoacyl_synth_C"/>
</dbReference>
<evidence type="ECO:0000259" key="9">
    <source>
        <dbReference type="PROSITE" id="PS52004"/>
    </source>
</evidence>
<dbReference type="PROSITE" id="PS50075">
    <property type="entry name" value="CARRIER"/>
    <property type="match status" value="1"/>
</dbReference>
<dbReference type="InterPro" id="IPR036291">
    <property type="entry name" value="NAD(P)-bd_dom_sf"/>
</dbReference>
<evidence type="ECO:0000256" key="5">
    <source>
        <dbReference type="ARBA" id="ARBA00023268"/>
    </source>
</evidence>
<dbReference type="Gene3D" id="3.40.47.10">
    <property type="match status" value="1"/>
</dbReference>
<feature type="domain" description="PKS/mFAS DH" evidence="10">
    <location>
        <begin position="896"/>
        <end position="1182"/>
    </location>
</feature>
<feature type="active site" description="Proton donor; for dehydratase activity" evidence="7">
    <location>
        <position position="1097"/>
    </location>
</feature>
<evidence type="ECO:0000256" key="3">
    <source>
        <dbReference type="ARBA" id="ARBA00022679"/>
    </source>
</evidence>
<dbReference type="InterPro" id="IPR049552">
    <property type="entry name" value="PKS_DH_N"/>
</dbReference>
<dbReference type="Pfam" id="PF00109">
    <property type="entry name" value="ketoacyl-synt"/>
    <property type="match status" value="1"/>
</dbReference>
<dbReference type="SMART" id="SM00829">
    <property type="entry name" value="PKS_ER"/>
    <property type="match status" value="1"/>
</dbReference>
<feature type="region of interest" description="N-terminal hotdog fold" evidence="7">
    <location>
        <begin position="896"/>
        <end position="1018"/>
    </location>
</feature>